<reference evidence="3 4" key="1">
    <citation type="submission" date="2016-07" db="EMBL/GenBank/DDBJ databases">
        <title>Draft genome of the white-rot fungus Obba rivulosa 3A-2.</title>
        <authorList>
            <consortium name="DOE Joint Genome Institute"/>
            <person name="Miettinen O."/>
            <person name="Riley R."/>
            <person name="Acob R."/>
            <person name="Barry K."/>
            <person name="Cullen D."/>
            <person name="De Vries R."/>
            <person name="Hainaut M."/>
            <person name="Hatakka A."/>
            <person name="Henrissat B."/>
            <person name="Hilden K."/>
            <person name="Kuo R."/>
            <person name="Labutti K."/>
            <person name="Lipzen A."/>
            <person name="Makela M.R."/>
            <person name="Sandor L."/>
            <person name="Spatafora J.W."/>
            <person name="Grigoriev I.V."/>
            <person name="Hibbett D.S."/>
        </authorList>
    </citation>
    <scope>NUCLEOTIDE SEQUENCE [LARGE SCALE GENOMIC DNA]</scope>
    <source>
        <strain evidence="3 4">3A-2</strain>
    </source>
</reference>
<organism evidence="3 4">
    <name type="scientific">Obba rivulosa</name>
    <dbReference type="NCBI Taxonomy" id="1052685"/>
    <lineage>
        <taxon>Eukaryota</taxon>
        <taxon>Fungi</taxon>
        <taxon>Dikarya</taxon>
        <taxon>Basidiomycota</taxon>
        <taxon>Agaricomycotina</taxon>
        <taxon>Agaricomycetes</taxon>
        <taxon>Polyporales</taxon>
        <taxon>Gelatoporiaceae</taxon>
        <taxon>Obba</taxon>
    </lineage>
</organism>
<evidence type="ECO:0000259" key="2">
    <source>
        <dbReference type="Pfam" id="PF07859"/>
    </source>
</evidence>
<name>A0A8E2B140_9APHY</name>
<dbReference type="Pfam" id="PF07859">
    <property type="entry name" value="Abhydrolase_3"/>
    <property type="match status" value="1"/>
</dbReference>
<dbReference type="PANTHER" id="PTHR48081">
    <property type="entry name" value="AB HYDROLASE SUPERFAMILY PROTEIN C4A8.06C"/>
    <property type="match status" value="1"/>
</dbReference>
<feature type="domain" description="Alpha/beta hydrolase fold-3" evidence="2">
    <location>
        <begin position="95"/>
        <end position="309"/>
    </location>
</feature>
<sequence length="341" mass="37924">MTCSDDPSLLDPEYAALLDSLPPPEPPLEDLSLARRQFNDALLAAVRNINEPFLPPESEYRVQDHSVLVDGGSITVRCLTPTPSGAQDKEFPLLYWTHGGGWVFGSIENDDLFLRTICFELQIVVININYRLSPENPFPVPLNDAYAGLKWAAENASLLYASLKKGFILSGTSAGANLAAVLAHRARDDPFFEDKRITGQLLQIPPVVHPDAYPEQYKDHLRSYYTVGDSRVLDGNEMDDCYEKYGARPFDPECSPLLYTSHKGLAPAFIQVCSADPLRDEAILYERILREAGIKTMLEVYPGVGHGFHIDLPESKLGLKFVRDFKRGLKWLLGAVSDSAI</sequence>
<dbReference type="Gene3D" id="3.40.50.1820">
    <property type="entry name" value="alpha/beta hydrolase"/>
    <property type="match status" value="1"/>
</dbReference>
<dbReference type="InterPro" id="IPR029058">
    <property type="entry name" value="AB_hydrolase_fold"/>
</dbReference>
<evidence type="ECO:0000313" key="4">
    <source>
        <dbReference type="Proteomes" id="UP000250043"/>
    </source>
</evidence>
<protein>
    <recommendedName>
        <fullName evidence="2">Alpha/beta hydrolase fold-3 domain-containing protein</fullName>
    </recommendedName>
</protein>
<evidence type="ECO:0000256" key="1">
    <source>
        <dbReference type="ARBA" id="ARBA00022801"/>
    </source>
</evidence>
<dbReference type="InterPro" id="IPR050300">
    <property type="entry name" value="GDXG_lipolytic_enzyme"/>
</dbReference>
<dbReference type="EMBL" id="KV722376">
    <property type="protein sequence ID" value="OCH92009.1"/>
    <property type="molecule type" value="Genomic_DNA"/>
</dbReference>
<dbReference type="InterPro" id="IPR013094">
    <property type="entry name" value="AB_hydrolase_3"/>
</dbReference>
<dbReference type="GO" id="GO:0016787">
    <property type="term" value="F:hydrolase activity"/>
    <property type="evidence" value="ECO:0007669"/>
    <property type="project" value="UniProtKB-KW"/>
</dbReference>
<evidence type="ECO:0000313" key="3">
    <source>
        <dbReference type="EMBL" id="OCH92009.1"/>
    </source>
</evidence>
<gene>
    <name evidence="3" type="ORF">OBBRIDRAFT_486132</name>
</gene>
<dbReference type="Proteomes" id="UP000250043">
    <property type="component" value="Unassembled WGS sequence"/>
</dbReference>
<dbReference type="PANTHER" id="PTHR48081:SF8">
    <property type="entry name" value="ALPHA_BETA HYDROLASE FOLD-3 DOMAIN-CONTAINING PROTEIN-RELATED"/>
    <property type="match status" value="1"/>
</dbReference>
<dbReference type="SUPFAM" id="SSF53474">
    <property type="entry name" value="alpha/beta-Hydrolases"/>
    <property type="match status" value="1"/>
</dbReference>
<proteinExistence type="predicted"/>
<accession>A0A8E2B140</accession>
<dbReference type="AlphaFoldDB" id="A0A8E2B140"/>
<keyword evidence="4" id="KW-1185">Reference proteome</keyword>
<keyword evidence="1" id="KW-0378">Hydrolase</keyword>
<dbReference type="OrthoDB" id="408631at2759"/>